<gene>
    <name evidence="2" type="ORF">LDX50_03430</name>
</gene>
<reference evidence="2" key="1">
    <citation type="submission" date="2021-09" db="EMBL/GenBank/DDBJ databases">
        <title>Fulvivirga sp. isolated from coastal sediment.</title>
        <authorList>
            <person name="Yu H."/>
        </authorList>
    </citation>
    <scope>NUCLEOTIDE SEQUENCE</scope>
    <source>
        <strain evidence="2">1062</strain>
    </source>
</reference>
<dbReference type="PANTHER" id="PTHR30543">
    <property type="entry name" value="CHROMATE REDUCTASE"/>
    <property type="match status" value="1"/>
</dbReference>
<accession>A0A9X1HNK6</accession>
<evidence type="ECO:0000259" key="1">
    <source>
        <dbReference type="Pfam" id="PF03358"/>
    </source>
</evidence>
<dbReference type="InterPro" id="IPR050712">
    <property type="entry name" value="NAD(P)H-dep_reductase"/>
</dbReference>
<dbReference type="Pfam" id="PF03358">
    <property type="entry name" value="FMN_red"/>
    <property type="match status" value="1"/>
</dbReference>
<dbReference type="SUPFAM" id="SSF52218">
    <property type="entry name" value="Flavoproteins"/>
    <property type="match status" value="1"/>
</dbReference>
<proteinExistence type="predicted"/>
<dbReference type="AlphaFoldDB" id="A0A9X1HNK6"/>
<dbReference type="InterPro" id="IPR029039">
    <property type="entry name" value="Flavoprotein-like_sf"/>
</dbReference>
<dbReference type="EMBL" id="JAIXNE010000001">
    <property type="protein sequence ID" value="MCA6073902.1"/>
    <property type="molecule type" value="Genomic_DNA"/>
</dbReference>
<dbReference type="PANTHER" id="PTHR30543:SF21">
    <property type="entry name" value="NAD(P)H-DEPENDENT FMN REDUCTASE LOT6"/>
    <property type="match status" value="1"/>
</dbReference>
<comment type="caution">
    <text evidence="2">The sequence shown here is derived from an EMBL/GenBank/DDBJ whole genome shotgun (WGS) entry which is preliminary data.</text>
</comment>
<evidence type="ECO:0000313" key="3">
    <source>
        <dbReference type="Proteomes" id="UP001139409"/>
    </source>
</evidence>
<dbReference type="Proteomes" id="UP001139409">
    <property type="component" value="Unassembled WGS sequence"/>
</dbReference>
<dbReference type="RefSeq" id="WP_225697012.1">
    <property type="nucleotide sequence ID" value="NZ_JAIXNE010000001.1"/>
</dbReference>
<dbReference type="InterPro" id="IPR005025">
    <property type="entry name" value="FMN_Rdtase-like_dom"/>
</dbReference>
<evidence type="ECO:0000313" key="2">
    <source>
        <dbReference type="EMBL" id="MCA6073902.1"/>
    </source>
</evidence>
<dbReference type="GO" id="GO:0010181">
    <property type="term" value="F:FMN binding"/>
    <property type="evidence" value="ECO:0007669"/>
    <property type="project" value="TreeGrafter"/>
</dbReference>
<name>A0A9X1HNK6_9BACT</name>
<dbReference type="GO" id="GO:0005829">
    <property type="term" value="C:cytosol"/>
    <property type="evidence" value="ECO:0007669"/>
    <property type="project" value="TreeGrafter"/>
</dbReference>
<dbReference type="Gene3D" id="3.40.50.360">
    <property type="match status" value="1"/>
</dbReference>
<feature type="domain" description="NADPH-dependent FMN reductase-like" evidence="1">
    <location>
        <begin position="4"/>
        <end position="139"/>
    </location>
</feature>
<sequence>MHEILVVCGTNRNESVSMQMAQYYVELLKKSGITAGLIDLKDLPEDFAFSALYENSGKNKAFNPLRDEMLHAKKFVFIVPEYNGSFPGVLKTFIDGLQYPLTFRDKKCALVGISSGNQGGGLALSHLTDILNYCGTHVLALKPKLAFIEKHFKEGMIQNPLYQELLETQVQKLIEF</sequence>
<dbReference type="GO" id="GO:0016491">
    <property type="term" value="F:oxidoreductase activity"/>
    <property type="evidence" value="ECO:0007669"/>
    <property type="project" value="InterPro"/>
</dbReference>
<organism evidence="2 3">
    <name type="scientific">Fulvivirga sedimenti</name>
    <dbReference type="NCBI Taxonomy" id="2879465"/>
    <lineage>
        <taxon>Bacteria</taxon>
        <taxon>Pseudomonadati</taxon>
        <taxon>Bacteroidota</taxon>
        <taxon>Cytophagia</taxon>
        <taxon>Cytophagales</taxon>
        <taxon>Fulvivirgaceae</taxon>
        <taxon>Fulvivirga</taxon>
    </lineage>
</organism>
<protein>
    <submittedName>
        <fullName evidence="2">NAD(P)H-dependent oxidoreductase</fullName>
    </submittedName>
</protein>
<keyword evidence="3" id="KW-1185">Reference proteome</keyword>